<comment type="caution">
    <text evidence="1">The sequence shown here is derived from an EMBL/GenBank/DDBJ whole genome shotgun (WGS) entry which is preliminary data.</text>
</comment>
<accession>A0ACC3NCH1</accession>
<dbReference type="Proteomes" id="UP001281147">
    <property type="component" value="Unassembled WGS sequence"/>
</dbReference>
<proteinExistence type="predicted"/>
<organism evidence="1 2">
    <name type="scientific">Vermiconidia calcicola</name>
    <dbReference type="NCBI Taxonomy" id="1690605"/>
    <lineage>
        <taxon>Eukaryota</taxon>
        <taxon>Fungi</taxon>
        <taxon>Dikarya</taxon>
        <taxon>Ascomycota</taxon>
        <taxon>Pezizomycotina</taxon>
        <taxon>Dothideomycetes</taxon>
        <taxon>Dothideomycetidae</taxon>
        <taxon>Mycosphaerellales</taxon>
        <taxon>Extremaceae</taxon>
        <taxon>Vermiconidia</taxon>
    </lineage>
</organism>
<dbReference type="EMBL" id="JAUTXU010000055">
    <property type="protein sequence ID" value="KAK3714448.1"/>
    <property type="molecule type" value="Genomic_DNA"/>
</dbReference>
<reference evidence="1" key="1">
    <citation type="submission" date="2023-07" db="EMBL/GenBank/DDBJ databases">
        <title>Black Yeasts Isolated from many extreme environments.</title>
        <authorList>
            <person name="Coleine C."/>
            <person name="Stajich J.E."/>
            <person name="Selbmann L."/>
        </authorList>
    </citation>
    <scope>NUCLEOTIDE SEQUENCE</scope>
    <source>
        <strain evidence="1">CCFEE 5714</strain>
    </source>
</reference>
<gene>
    <name evidence="1" type="primary">RTF1_1</name>
    <name evidence="1" type="ORF">LTR37_007754</name>
</gene>
<sequence>MSADELDVDAELLAMAGDDDDSSDAGSDTGEVIEDTQQHVQDRTPSEEPKPSVEKAEEPAGTRRGVAQKVKKRGGRKKVSKREIEDELDDLNDSPSPAASLGSDAMSESPAASAANAPPSPPEDAPLYPIEGQFLSADDREHILGLPEIQRESILAERAQENLKRTQDLQLKKALAATQAAASKHKRKAAAADLEEDGPRKSSRPAKTIALDHYKKAREAKGAERTSRFDTGPGRRRPSRSRTPASDRDAEGESEVEWADTTTTSRREEPPAELKDFERCRVGRSYFAKVVFYPNFEETMKGCFARVSIGVNRQSGQNEYRMTQIKAFTHGKPYSLEVGPNGKTIMCDLYANVAHGLHEKPWPFSACSDSKFTDSEFQRYTETMSKERLRAPKKAWLVQKVEDINKFLNPTWDEATLGNKFRKQKEMQQRVDPANAARVKKEAIMKRKNEAETANDEEEVSRCDAELAALENNAATVNGSTPLKTMINKTAASPNKPPAAISSQDKLAELNRKNRKQNAEDVRKAQRAEREKYKLERAKAKKAAAALAVPGSGDMRELFGDLSDMSRAGTPMSGVGTPRLRGSRAGTPMNGVGVKEKSRLGLGGKKQQSVDDEFGGLDLGIDVEI</sequence>
<name>A0ACC3NCH1_9PEZI</name>
<evidence type="ECO:0000313" key="2">
    <source>
        <dbReference type="Proteomes" id="UP001281147"/>
    </source>
</evidence>
<evidence type="ECO:0000313" key="1">
    <source>
        <dbReference type="EMBL" id="KAK3714448.1"/>
    </source>
</evidence>
<protein>
    <submittedName>
        <fullName evidence="1">RNA polymerase-associated protein rtf1</fullName>
    </submittedName>
</protein>
<keyword evidence="2" id="KW-1185">Reference proteome</keyword>